<reference evidence="2" key="1">
    <citation type="journal article" date="2017" name="Front. Microbiol.">
        <title>Genome Plasticity and Polymorphisms in Critical Genes Correlate with Increased Virulence of Dutch Outbreak-Related Coxiella burnetii Strains.</title>
        <authorList>
            <person name="Kuley R."/>
            <person name="Kuijt E."/>
            <person name="Smits M.A."/>
            <person name="Roest H.I.J."/>
            <person name="Smith H.E."/>
            <person name="Bossers A."/>
        </authorList>
    </citation>
    <scope>NUCLEOTIDE SEQUENCE</scope>
    <source>
        <strain evidence="2">Schperling</strain>
        <plasmid evidence="2">unnamed</plasmid>
    </source>
</reference>
<name>A0A2I4SMR9_COXBE</name>
<organism evidence="2">
    <name type="scientific">Coxiella burnetii</name>
    <dbReference type="NCBI Taxonomy" id="777"/>
    <lineage>
        <taxon>Bacteria</taxon>
        <taxon>Pseudomonadati</taxon>
        <taxon>Pseudomonadota</taxon>
        <taxon>Gammaproteobacteria</taxon>
        <taxon>Legionellales</taxon>
        <taxon>Coxiellaceae</taxon>
        <taxon>Coxiella</taxon>
    </lineage>
</organism>
<keyword evidence="2" id="KW-0614">Plasmid</keyword>
<feature type="domain" description="Resolvase/invertase-type recombinase catalytic" evidence="1">
    <location>
        <begin position="1"/>
        <end position="43"/>
    </location>
</feature>
<accession>A0A2I4SMR9</accession>
<evidence type="ECO:0000313" key="2">
    <source>
        <dbReference type="EMBL" id="ASY91639.1"/>
    </source>
</evidence>
<dbReference type="EMBL" id="KY271744">
    <property type="protein sequence ID" value="ASY91639.1"/>
    <property type="molecule type" value="Genomic_DNA"/>
</dbReference>
<sequence>MEIRALGPFYKLIFHIFSALAEFERDLIRERTEAGLKTARARGKMGGRPPLLDTRQINRVKCTTNRKIRWLKFVKSIISAALHFTIIL</sequence>
<dbReference type="InterPro" id="IPR036162">
    <property type="entry name" value="Resolvase-like_N_sf"/>
</dbReference>
<dbReference type="Gene3D" id="3.40.50.1390">
    <property type="entry name" value="Resolvase, N-terminal catalytic domain"/>
    <property type="match status" value="1"/>
</dbReference>
<dbReference type="PROSITE" id="PS51736">
    <property type="entry name" value="RECOMBINASES_3"/>
    <property type="match status" value="1"/>
</dbReference>
<dbReference type="Pfam" id="PF00239">
    <property type="entry name" value="Resolvase"/>
    <property type="match status" value="1"/>
</dbReference>
<dbReference type="GO" id="GO:0000150">
    <property type="term" value="F:DNA strand exchange activity"/>
    <property type="evidence" value="ECO:0007669"/>
    <property type="project" value="InterPro"/>
</dbReference>
<proteinExistence type="predicted"/>
<dbReference type="InterPro" id="IPR006119">
    <property type="entry name" value="Resolv_N"/>
</dbReference>
<dbReference type="AlphaFoldDB" id="A0A2I4SMR9"/>
<dbReference type="SUPFAM" id="SSF53041">
    <property type="entry name" value="Resolvase-like"/>
    <property type="match status" value="1"/>
</dbReference>
<dbReference type="GO" id="GO:0003677">
    <property type="term" value="F:DNA binding"/>
    <property type="evidence" value="ECO:0007669"/>
    <property type="project" value="InterPro"/>
</dbReference>
<protein>
    <submittedName>
        <fullName evidence="2">Recombinase</fullName>
    </submittedName>
</protein>
<geneLocation type="plasmid" evidence="2">
    <name>unnamed</name>
</geneLocation>
<evidence type="ECO:0000259" key="1">
    <source>
        <dbReference type="PROSITE" id="PS51736"/>
    </source>
</evidence>